<dbReference type="EMBL" id="AHYV01000005">
    <property type="protein sequence ID" value="EOT50967.1"/>
    <property type="molecule type" value="Genomic_DNA"/>
</dbReference>
<proteinExistence type="predicted"/>
<keyword evidence="2" id="KW-1185">Reference proteome</keyword>
<sequence>MKKMAKSFQYLKSFLNNCGIPTKKAEADAILYELIVSIKVDPAPNFIQHEKIKDAVDWEIYGEGVYKGRTHLTKEEIKKLLTKELCLVEENVLVIDVTNTIVNAKSK</sequence>
<name>A0ABN0L468_ENTAV</name>
<comment type="caution">
    <text evidence="1">The sequence shown here is derived from an EMBL/GenBank/DDBJ whole genome shotgun (WGS) entry which is preliminary data.</text>
</comment>
<protein>
    <submittedName>
        <fullName evidence="1">Uncharacterized protein</fullName>
    </submittedName>
</protein>
<organism evidence="1 2">
    <name type="scientific">Enterococcus avium ATCC 14025</name>
    <dbReference type="NCBI Taxonomy" id="1140002"/>
    <lineage>
        <taxon>Bacteria</taxon>
        <taxon>Bacillati</taxon>
        <taxon>Bacillota</taxon>
        <taxon>Bacilli</taxon>
        <taxon>Lactobacillales</taxon>
        <taxon>Enterococcaceae</taxon>
        <taxon>Enterococcus</taxon>
    </lineage>
</organism>
<evidence type="ECO:0000313" key="1">
    <source>
        <dbReference type="EMBL" id="EOT50967.1"/>
    </source>
</evidence>
<evidence type="ECO:0000313" key="2">
    <source>
        <dbReference type="Proteomes" id="UP000014104"/>
    </source>
</evidence>
<reference evidence="1 2" key="1">
    <citation type="submission" date="2013-03" db="EMBL/GenBank/DDBJ databases">
        <title>The Genome Sequence of Enterococcus avium ATCC_14025 (Illumina only assembly).</title>
        <authorList>
            <consortium name="The Broad Institute Genomics Platform"/>
            <consortium name="The Broad Institute Genome Sequencing Center for Infectious Disease"/>
            <person name="Earl A."/>
            <person name="Russ C."/>
            <person name="Gilmore M."/>
            <person name="Surin D."/>
            <person name="Walker B."/>
            <person name="Young S."/>
            <person name="Zeng Q."/>
            <person name="Gargeya S."/>
            <person name="Fitzgerald M."/>
            <person name="Haas B."/>
            <person name="Abouelleil A."/>
            <person name="Allen A.W."/>
            <person name="Alvarado L."/>
            <person name="Arachchi H.M."/>
            <person name="Berlin A.M."/>
            <person name="Chapman S.B."/>
            <person name="Gainer-Dewar J."/>
            <person name="Goldberg J."/>
            <person name="Griggs A."/>
            <person name="Gujja S."/>
            <person name="Hansen M."/>
            <person name="Howarth C."/>
            <person name="Imamovic A."/>
            <person name="Ireland A."/>
            <person name="Larimer J."/>
            <person name="McCowan C."/>
            <person name="Murphy C."/>
            <person name="Pearson M."/>
            <person name="Poon T.W."/>
            <person name="Priest M."/>
            <person name="Roberts A."/>
            <person name="Saif S."/>
            <person name="Shea T."/>
            <person name="Sisk P."/>
            <person name="Sykes S."/>
            <person name="Wortman J."/>
            <person name="Nusbaum C."/>
            <person name="Birren B."/>
        </authorList>
    </citation>
    <scope>NUCLEOTIDE SEQUENCE [LARGE SCALE GENOMIC DNA]</scope>
    <source>
        <strain evidence="1 2">ATCC 14025</strain>
    </source>
</reference>
<gene>
    <name evidence="1" type="ORF">OMU_00296</name>
</gene>
<accession>A0ABN0L468</accession>
<dbReference type="Proteomes" id="UP000014104">
    <property type="component" value="Unassembled WGS sequence"/>
</dbReference>